<keyword evidence="4 5" id="KW-0472">Membrane</keyword>
<dbReference type="Gene3D" id="1.10.1200.120">
    <property type="entry name" value="Large-conductance mechanosensitive channel, MscL, domain 1"/>
    <property type="match status" value="1"/>
</dbReference>
<evidence type="ECO:0000256" key="5">
    <source>
        <dbReference type="SAM" id="Phobius"/>
    </source>
</evidence>
<dbReference type="AlphaFoldDB" id="A0AA48RAH0"/>
<feature type="transmembrane region" description="Helical" evidence="5">
    <location>
        <begin position="12"/>
        <end position="30"/>
    </location>
</feature>
<evidence type="ECO:0000256" key="4">
    <source>
        <dbReference type="ARBA" id="ARBA00023136"/>
    </source>
</evidence>
<evidence type="ECO:0000313" key="6">
    <source>
        <dbReference type="EMBL" id="CAJ0862589.1"/>
    </source>
</evidence>
<evidence type="ECO:0000256" key="1">
    <source>
        <dbReference type="ARBA" id="ARBA00004141"/>
    </source>
</evidence>
<dbReference type="Pfam" id="PF01741">
    <property type="entry name" value="MscL"/>
    <property type="match status" value="1"/>
</dbReference>
<evidence type="ECO:0000256" key="2">
    <source>
        <dbReference type="ARBA" id="ARBA00022692"/>
    </source>
</evidence>
<dbReference type="PANTHER" id="PTHR30266:SF2">
    <property type="entry name" value="LARGE-CONDUCTANCE MECHANOSENSITIVE CHANNEL"/>
    <property type="match status" value="1"/>
</dbReference>
<dbReference type="PANTHER" id="PTHR30266">
    <property type="entry name" value="MECHANOSENSITIVE CHANNEL MSCL"/>
    <property type="match status" value="1"/>
</dbReference>
<evidence type="ECO:0008006" key="7">
    <source>
        <dbReference type="Google" id="ProtNLM"/>
    </source>
</evidence>
<comment type="subcellular location">
    <subcellularLocation>
        <location evidence="1">Membrane</location>
        <topology evidence="1">Multi-pass membrane protein</topology>
    </subcellularLocation>
</comment>
<accession>A0AA48RAH0</accession>
<dbReference type="InterPro" id="IPR037673">
    <property type="entry name" value="MSC/AndL"/>
</dbReference>
<organism evidence="6">
    <name type="scientific">freshwater sediment metagenome</name>
    <dbReference type="NCBI Taxonomy" id="556182"/>
    <lineage>
        <taxon>unclassified sequences</taxon>
        <taxon>metagenomes</taxon>
        <taxon>ecological metagenomes</taxon>
    </lineage>
</organism>
<dbReference type="GO" id="GO:0008381">
    <property type="term" value="F:mechanosensitive monoatomic ion channel activity"/>
    <property type="evidence" value="ECO:0007669"/>
    <property type="project" value="TreeGrafter"/>
</dbReference>
<evidence type="ECO:0000256" key="3">
    <source>
        <dbReference type="ARBA" id="ARBA00022989"/>
    </source>
</evidence>
<dbReference type="InterPro" id="IPR036019">
    <property type="entry name" value="MscL_channel"/>
</dbReference>
<protein>
    <recommendedName>
        <fullName evidence="7">Large conductance mechanosensitive channel protein MscL</fullName>
    </recommendedName>
</protein>
<dbReference type="GO" id="GO:0016020">
    <property type="term" value="C:membrane"/>
    <property type="evidence" value="ECO:0007669"/>
    <property type="project" value="UniProtKB-SubCell"/>
</dbReference>
<dbReference type="EMBL" id="OY288114">
    <property type="protein sequence ID" value="CAJ0862589.1"/>
    <property type="molecule type" value="Genomic_DNA"/>
</dbReference>
<sequence>MLNIKDYFARSGVVDLALTIVLALAIVKVVDSLVVDIVMPLISHFAGDNRDMANYFIPIAPGAHSDMTYNEARQIGAVIGYGQFIIALVYFIIAATLFFLISHGLREWRREDATKDTSTK</sequence>
<gene>
    <name evidence="6" type="ORF">AMST5_01503</name>
</gene>
<keyword evidence="2 5" id="KW-0812">Transmembrane</keyword>
<reference evidence="6" key="1">
    <citation type="submission" date="2023-07" db="EMBL/GenBank/DDBJ databases">
        <authorList>
            <person name="Pelsma A.J. K."/>
        </authorList>
    </citation>
    <scope>NUCLEOTIDE SEQUENCE</scope>
</reference>
<proteinExistence type="predicted"/>
<keyword evidence="3 5" id="KW-1133">Transmembrane helix</keyword>
<feature type="transmembrane region" description="Helical" evidence="5">
    <location>
        <begin position="75"/>
        <end position="101"/>
    </location>
</feature>
<dbReference type="SUPFAM" id="SSF81330">
    <property type="entry name" value="Gated mechanosensitive channel"/>
    <property type="match status" value="1"/>
</dbReference>
<name>A0AA48RAH0_9ZZZZ</name>